<dbReference type="InterPro" id="IPR056773">
    <property type="entry name" value="WHD_ORC2"/>
</dbReference>
<comment type="caution">
    <text evidence="9">The sequence shown here is derived from an EMBL/GenBank/DDBJ whole genome shotgun (WGS) entry which is preliminary data.</text>
</comment>
<comment type="subcellular location">
    <subcellularLocation>
        <location evidence="1 5">Nucleus</location>
    </subcellularLocation>
</comment>
<dbReference type="InterPro" id="IPR007220">
    <property type="entry name" value="ORC2"/>
</dbReference>
<evidence type="ECO:0000256" key="1">
    <source>
        <dbReference type="ARBA" id="ARBA00004123"/>
    </source>
</evidence>
<dbReference type="InterPro" id="IPR056772">
    <property type="entry name" value="RecA-like_ORC2"/>
</dbReference>
<reference evidence="9" key="1">
    <citation type="submission" date="2020-11" db="EMBL/GenBank/DDBJ databases">
        <title>Kefir isolates.</title>
        <authorList>
            <person name="Marcisauskas S."/>
            <person name="Kim Y."/>
            <person name="Blasche S."/>
        </authorList>
    </citation>
    <scope>NUCLEOTIDE SEQUENCE</scope>
    <source>
        <strain evidence="9">Olga-1</strain>
    </source>
</reference>
<comment type="function">
    <text evidence="5">Component of the origin recognition complex (ORC) that binds origins of replication. DNA-binding is ATP-dependent. ORC is required to assemble the pre-replication complex necessary to initiate DNA replication.</text>
</comment>
<feature type="domain" description="Origin recognition complex subunit 2 RecA-like" evidence="7">
    <location>
        <begin position="283"/>
        <end position="450"/>
    </location>
</feature>
<gene>
    <name evidence="9" type="primary">ORC2</name>
    <name evidence="9" type="ORF">C6P40_001900</name>
</gene>
<evidence type="ECO:0000259" key="8">
    <source>
        <dbReference type="Pfam" id="PF24882"/>
    </source>
</evidence>
<dbReference type="AlphaFoldDB" id="A0A9P7BFK9"/>
<organism evidence="9 10">
    <name type="scientific">Pichia californica</name>
    <dbReference type="NCBI Taxonomy" id="460514"/>
    <lineage>
        <taxon>Eukaryota</taxon>
        <taxon>Fungi</taxon>
        <taxon>Dikarya</taxon>
        <taxon>Ascomycota</taxon>
        <taxon>Saccharomycotina</taxon>
        <taxon>Pichiomycetes</taxon>
        <taxon>Pichiales</taxon>
        <taxon>Pichiaceae</taxon>
        <taxon>Pichia</taxon>
    </lineage>
</organism>
<feature type="region of interest" description="Disordered" evidence="6">
    <location>
        <begin position="1"/>
        <end position="20"/>
    </location>
</feature>
<evidence type="ECO:0000259" key="7">
    <source>
        <dbReference type="Pfam" id="PF04084"/>
    </source>
</evidence>
<comment type="subunit">
    <text evidence="5">Component of the origin recognition complex (ORC).</text>
</comment>
<dbReference type="GO" id="GO:0006260">
    <property type="term" value="P:DNA replication"/>
    <property type="evidence" value="ECO:0007669"/>
    <property type="project" value="UniProtKB-UniRule"/>
</dbReference>
<proteinExistence type="inferred from homology"/>
<feature type="compositionally biased region" description="Basic and acidic residues" evidence="6">
    <location>
        <begin position="129"/>
        <end position="152"/>
    </location>
</feature>
<feature type="region of interest" description="Disordered" evidence="6">
    <location>
        <begin position="91"/>
        <end position="188"/>
    </location>
</feature>
<evidence type="ECO:0000256" key="6">
    <source>
        <dbReference type="SAM" id="MobiDB-lite"/>
    </source>
</evidence>
<name>A0A9P7BFK9_9ASCO</name>
<dbReference type="GO" id="GO:0005664">
    <property type="term" value="C:nuclear origin of replication recognition complex"/>
    <property type="evidence" value="ECO:0007669"/>
    <property type="project" value="UniProtKB-UniRule"/>
</dbReference>
<feature type="domain" description="Origin recognition complex subunit 2 winged-helix" evidence="8">
    <location>
        <begin position="525"/>
        <end position="582"/>
    </location>
</feature>
<dbReference type="Proteomes" id="UP000697127">
    <property type="component" value="Unassembled WGS sequence"/>
</dbReference>
<evidence type="ECO:0000313" key="10">
    <source>
        <dbReference type="Proteomes" id="UP000697127"/>
    </source>
</evidence>
<dbReference type="Pfam" id="PF04084">
    <property type="entry name" value="RecA-like_ORC2"/>
    <property type="match status" value="1"/>
</dbReference>
<sequence length="597" mass="68658">MLSPFKGSGHAGNKSPRKNRVIDALEFHTAKLRSPMKRSMAELNKIAYKNALKNKTAVSEEFDDISLNEKSIIEEIIMLSQEDGFNTLELEEEDDEEDLTGLENLRKGKHRSPKVRPPPESLSLNIPLLEHEQREGTISPKKDAISVKKEMPETPTDSPLRKSTRSKIPASDPFNTYESPSRPKRTRNLHSKFNSMTDIIPKNAKKIKLMELPEIDYADDDLLTTDPVAKQKSLYHDGFEAYFEQCQTRVRTSKSSMTSAPEISYEEFNKYNKILDLICTEPIKSLNKLYYFQFSQWLFELQEGFNLAFYGIGSKRNLLFKFLQEFVLPLQSNAKCVVINGYNTEFNLRMLMREIWKISFGKPLPLFRETRESCNLTHIEFMKAKNKNNKLYILLHNIDGDSLRNDDLQYMLSQLALISQISLICSLDNLNMPIFWDASVLSNFNFIWHNTSTFQSYFTEVSFKDPLSLGKTDQLVGSRGAKYVLSSLTGNAKNLYKTLILQQLEKIDTYIGDDVKLLDNRGNTKGSIKTCVSLREFYEICVAEFIISNDISFRTILGEFVEHKMCNLARDTSGTEVLFISFIVDEMEKLLDEELMD</sequence>
<comment type="similarity">
    <text evidence="2 5">Belongs to the ORC2 family.</text>
</comment>
<keyword evidence="10" id="KW-1185">Reference proteome</keyword>
<feature type="compositionally biased region" description="Acidic residues" evidence="6">
    <location>
        <begin position="91"/>
        <end position="100"/>
    </location>
</feature>
<evidence type="ECO:0000313" key="9">
    <source>
        <dbReference type="EMBL" id="KAG0690677.1"/>
    </source>
</evidence>
<accession>A0A9P7BFK9</accession>
<protein>
    <recommendedName>
        <fullName evidence="5">Origin recognition complex subunit 2</fullName>
    </recommendedName>
</protein>
<dbReference type="PANTHER" id="PTHR14052:SF0">
    <property type="entry name" value="ORIGIN RECOGNITION COMPLEX SUBUNIT 2"/>
    <property type="match status" value="1"/>
</dbReference>
<dbReference type="PANTHER" id="PTHR14052">
    <property type="entry name" value="ORIGIN RECOGNITION COMPLEX SUBUNIT 2"/>
    <property type="match status" value="1"/>
</dbReference>
<evidence type="ECO:0000256" key="5">
    <source>
        <dbReference type="RuleBase" id="RU368084"/>
    </source>
</evidence>
<evidence type="ECO:0000256" key="3">
    <source>
        <dbReference type="ARBA" id="ARBA00022705"/>
    </source>
</evidence>
<keyword evidence="3 5" id="KW-0235">DNA replication</keyword>
<dbReference type="Pfam" id="PF24882">
    <property type="entry name" value="WHD_ORC2"/>
    <property type="match status" value="1"/>
</dbReference>
<evidence type="ECO:0000256" key="4">
    <source>
        <dbReference type="ARBA" id="ARBA00023242"/>
    </source>
</evidence>
<dbReference type="GO" id="GO:0003688">
    <property type="term" value="F:DNA replication origin binding"/>
    <property type="evidence" value="ECO:0007669"/>
    <property type="project" value="UniProtKB-UniRule"/>
</dbReference>
<keyword evidence="4 5" id="KW-0539">Nucleus</keyword>
<evidence type="ECO:0000256" key="2">
    <source>
        <dbReference type="ARBA" id="ARBA00007421"/>
    </source>
</evidence>
<dbReference type="EMBL" id="PUHW01000022">
    <property type="protein sequence ID" value="KAG0690677.1"/>
    <property type="molecule type" value="Genomic_DNA"/>
</dbReference>